<evidence type="ECO:0008006" key="4">
    <source>
        <dbReference type="Google" id="ProtNLM"/>
    </source>
</evidence>
<dbReference type="Proteomes" id="UP000032946">
    <property type="component" value="Chromosome"/>
</dbReference>
<evidence type="ECO:0000313" key="2">
    <source>
        <dbReference type="EMBL" id="CDM92579.1"/>
    </source>
</evidence>
<name>A0A9P1NWG9_9CYAN</name>
<dbReference type="Pfam" id="PF10726">
    <property type="entry name" value="DUF2518"/>
    <property type="match status" value="1"/>
</dbReference>
<dbReference type="InterPro" id="IPR019664">
    <property type="entry name" value="Uncharacterised_Ycf51"/>
</dbReference>
<gene>
    <name evidence="2" type="ORF">ARTHRO_10252</name>
</gene>
<dbReference type="RefSeq" id="WP_008051928.1">
    <property type="nucleotide sequence ID" value="NZ_FO818640.1"/>
</dbReference>
<keyword evidence="1" id="KW-0472">Membrane</keyword>
<evidence type="ECO:0000313" key="3">
    <source>
        <dbReference type="Proteomes" id="UP000032946"/>
    </source>
</evidence>
<evidence type="ECO:0000256" key="1">
    <source>
        <dbReference type="SAM" id="Phobius"/>
    </source>
</evidence>
<protein>
    <recommendedName>
        <fullName evidence="4">Ycf51-like protein</fullName>
    </recommendedName>
</protein>
<keyword evidence="3" id="KW-1185">Reference proteome</keyword>
<keyword evidence="1" id="KW-1133">Transmembrane helix</keyword>
<keyword evidence="1" id="KW-0812">Transmembrane</keyword>
<feature type="transmembrane region" description="Helical" evidence="1">
    <location>
        <begin position="12"/>
        <end position="32"/>
    </location>
</feature>
<sequence length="175" mass="18772">MLTTPELLDFSKWLGIATLAFAALTVLAFVLNWGIRFRLVGITAFTGVLAGGVFALGLGLFQRVEIPGAVRYTRVFDDGARQIVIAVAPDITESQLEATLQQAASDLYSPGRGGAGQMPLVIRARTIVHPQPGVSEPIFLGRVQRVSGFDNQGDVAIAINQESLNHLQTVREATN</sequence>
<feature type="transmembrane region" description="Helical" evidence="1">
    <location>
        <begin position="39"/>
        <end position="61"/>
    </location>
</feature>
<accession>A0A9P1NWG9</accession>
<organism evidence="2 3">
    <name type="scientific">Limnospira indica PCC 8005</name>
    <dbReference type="NCBI Taxonomy" id="376219"/>
    <lineage>
        <taxon>Bacteria</taxon>
        <taxon>Bacillati</taxon>
        <taxon>Cyanobacteriota</taxon>
        <taxon>Cyanophyceae</taxon>
        <taxon>Oscillatoriophycideae</taxon>
        <taxon>Oscillatoriales</taxon>
        <taxon>Sirenicapillariaceae</taxon>
        <taxon>Limnospira</taxon>
    </lineage>
</organism>
<dbReference type="AlphaFoldDB" id="A0A9P1NWG9"/>
<proteinExistence type="predicted"/>
<reference evidence="2 3" key="1">
    <citation type="submission" date="2014-02" db="EMBL/GenBank/DDBJ databases">
        <authorList>
            <person name="Genoscope - CEA"/>
        </authorList>
    </citation>
    <scope>NUCLEOTIDE SEQUENCE [LARGE SCALE GENOMIC DNA]</scope>
    <source>
        <strain evidence="2 3">PCC 8005</strain>
    </source>
</reference>
<dbReference type="EMBL" id="FO818640">
    <property type="protein sequence ID" value="CDM92579.1"/>
    <property type="molecule type" value="Genomic_DNA"/>
</dbReference>